<sequence length="88" mass="9913">MCRRFEERGAGGGVEAKTWRECGREGNGDEEESLWGFHWQPNPLEELKCKHFIPPQHFPAEQLRATSGPGVPRDGTCMEGQVTALRCE</sequence>
<evidence type="ECO:0000313" key="2">
    <source>
        <dbReference type="EMBL" id="KAK8396945.1"/>
    </source>
</evidence>
<name>A0AAW0UDP2_SCYPA</name>
<gene>
    <name evidence="2" type="ORF">O3P69_005145</name>
</gene>
<accession>A0AAW0UDP2</accession>
<dbReference type="EMBL" id="JARAKH010000015">
    <property type="protein sequence ID" value="KAK8396945.1"/>
    <property type="molecule type" value="Genomic_DNA"/>
</dbReference>
<comment type="caution">
    <text evidence="2">The sequence shown here is derived from an EMBL/GenBank/DDBJ whole genome shotgun (WGS) entry which is preliminary data.</text>
</comment>
<protein>
    <submittedName>
        <fullName evidence="2">Uncharacterized protein</fullName>
    </submittedName>
</protein>
<evidence type="ECO:0000256" key="1">
    <source>
        <dbReference type="SAM" id="MobiDB-lite"/>
    </source>
</evidence>
<dbReference type="AlphaFoldDB" id="A0AAW0UDP2"/>
<feature type="compositionally biased region" description="Basic and acidic residues" evidence="1">
    <location>
        <begin position="17"/>
        <end position="27"/>
    </location>
</feature>
<keyword evidence="3" id="KW-1185">Reference proteome</keyword>
<reference evidence="2 3" key="1">
    <citation type="submission" date="2023-03" db="EMBL/GenBank/DDBJ databases">
        <title>High-quality genome of Scylla paramamosain provides insights in environmental adaptation.</title>
        <authorList>
            <person name="Zhang L."/>
        </authorList>
    </citation>
    <scope>NUCLEOTIDE SEQUENCE [LARGE SCALE GENOMIC DNA]</scope>
    <source>
        <strain evidence="2">LZ_2023a</strain>
        <tissue evidence="2">Muscle</tissue>
    </source>
</reference>
<evidence type="ECO:0000313" key="3">
    <source>
        <dbReference type="Proteomes" id="UP001487740"/>
    </source>
</evidence>
<dbReference type="Proteomes" id="UP001487740">
    <property type="component" value="Unassembled WGS sequence"/>
</dbReference>
<feature type="region of interest" description="Disordered" evidence="1">
    <location>
        <begin position="1"/>
        <end position="31"/>
    </location>
</feature>
<proteinExistence type="predicted"/>
<organism evidence="2 3">
    <name type="scientific">Scylla paramamosain</name>
    <name type="common">Mud crab</name>
    <dbReference type="NCBI Taxonomy" id="85552"/>
    <lineage>
        <taxon>Eukaryota</taxon>
        <taxon>Metazoa</taxon>
        <taxon>Ecdysozoa</taxon>
        <taxon>Arthropoda</taxon>
        <taxon>Crustacea</taxon>
        <taxon>Multicrustacea</taxon>
        <taxon>Malacostraca</taxon>
        <taxon>Eumalacostraca</taxon>
        <taxon>Eucarida</taxon>
        <taxon>Decapoda</taxon>
        <taxon>Pleocyemata</taxon>
        <taxon>Brachyura</taxon>
        <taxon>Eubrachyura</taxon>
        <taxon>Portunoidea</taxon>
        <taxon>Portunidae</taxon>
        <taxon>Portuninae</taxon>
        <taxon>Scylla</taxon>
    </lineage>
</organism>